<keyword evidence="2" id="KW-0539">Nucleus</keyword>
<dbReference type="GO" id="GO:0000400">
    <property type="term" value="F:four-way junction DNA binding"/>
    <property type="evidence" value="ECO:0007669"/>
    <property type="project" value="TreeGrafter"/>
</dbReference>
<dbReference type="InterPro" id="IPR020588">
    <property type="entry name" value="RecA_ATP-bd"/>
</dbReference>
<feature type="non-terminal residue" evidence="4">
    <location>
        <position position="306"/>
    </location>
</feature>
<dbReference type="AlphaFoldDB" id="M2PDW2"/>
<protein>
    <recommendedName>
        <fullName evidence="3">RecA family profile 1 domain-containing protein</fullName>
    </recommendedName>
</protein>
<dbReference type="InterPro" id="IPR051988">
    <property type="entry name" value="HRR_RAD51_Paralog"/>
</dbReference>
<gene>
    <name evidence="4" type="ORF">CERSUDRAFT_159414</name>
</gene>
<proteinExistence type="predicted"/>
<dbReference type="GO" id="GO:0005815">
    <property type="term" value="C:microtubule organizing center"/>
    <property type="evidence" value="ECO:0007669"/>
    <property type="project" value="TreeGrafter"/>
</dbReference>
<dbReference type="STRING" id="914234.M2PDW2"/>
<dbReference type="GO" id="GO:0007131">
    <property type="term" value="P:reciprocal meiotic recombination"/>
    <property type="evidence" value="ECO:0007669"/>
    <property type="project" value="TreeGrafter"/>
</dbReference>
<dbReference type="PROSITE" id="PS50162">
    <property type="entry name" value="RECA_2"/>
    <property type="match status" value="1"/>
</dbReference>
<dbReference type="PANTHER" id="PTHR46457:SF1">
    <property type="entry name" value="DNA REPAIR PROTEIN RAD51 HOMOLOG 4"/>
    <property type="match status" value="1"/>
</dbReference>
<evidence type="ECO:0000259" key="3">
    <source>
        <dbReference type="PROSITE" id="PS50162"/>
    </source>
</evidence>
<dbReference type="HOGENOM" id="CLU_048777_0_0_1"/>
<dbReference type="PANTHER" id="PTHR46457">
    <property type="entry name" value="DNA REPAIR PROTEIN RAD51 HOMOLOG 4"/>
    <property type="match status" value="1"/>
</dbReference>
<keyword evidence="5" id="KW-1185">Reference proteome</keyword>
<dbReference type="GO" id="GO:0140664">
    <property type="term" value="F:ATP-dependent DNA damage sensor activity"/>
    <property type="evidence" value="ECO:0007669"/>
    <property type="project" value="InterPro"/>
</dbReference>
<name>M2PDW2_CERS8</name>
<dbReference type="EMBL" id="KB445804">
    <property type="protein sequence ID" value="EMD34019.1"/>
    <property type="molecule type" value="Genomic_DNA"/>
</dbReference>
<feature type="domain" description="RecA family profile 1" evidence="3">
    <location>
        <begin position="85"/>
        <end position="255"/>
    </location>
</feature>
<dbReference type="Proteomes" id="UP000016930">
    <property type="component" value="Unassembled WGS sequence"/>
</dbReference>
<dbReference type="OrthoDB" id="336321at2759"/>
<evidence type="ECO:0000313" key="4">
    <source>
        <dbReference type="EMBL" id="EMD34019.1"/>
    </source>
</evidence>
<dbReference type="GO" id="GO:0000723">
    <property type="term" value="P:telomere maintenance"/>
    <property type="evidence" value="ECO:0007669"/>
    <property type="project" value="TreeGrafter"/>
</dbReference>
<sequence length="306" mass="33343">MHLSELISTLPQSLVDALDALGIRTDADLLFSCPSNEIFKKLPTGTISLRDFSTLISDVAELASAPSTLGHEIYGAEAKRREDLYEEDFRTGLPMLDEILGGLIPPRVIEVSGDRGSGKTATSQFVLRHLSRVHESSALWIDTTGDSFSPERMETLLQMYESEDASSVLERLQVALAFDIGTAQEILRSLQDSLASDPTSPPAIRCIVIDTVTPLIGPLLSAVSSQGHATMTTFMHELRALSNKFSLTILVINSSTGAAPRNRDSAFFDTDRKPALGPSFTFMTDTTVWLTKHAAQNDERDSNTVV</sequence>
<evidence type="ECO:0000313" key="5">
    <source>
        <dbReference type="Proteomes" id="UP000016930"/>
    </source>
</evidence>
<dbReference type="GO" id="GO:0003697">
    <property type="term" value="F:single-stranded DNA binding"/>
    <property type="evidence" value="ECO:0007669"/>
    <property type="project" value="TreeGrafter"/>
</dbReference>
<organism evidence="4 5">
    <name type="scientific">Ceriporiopsis subvermispora (strain B)</name>
    <name type="common">White-rot fungus</name>
    <name type="synonym">Gelatoporia subvermispora</name>
    <dbReference type="NCBI Taxonomy" id="914234"/>
    <lineage>
        <taxon>Eukaryota</taxon>
        <taxon>Fungi</taxon>
        <taxon>Dikarya</taxon>
        <taxon>Basidiomycota</taxon>
        <taxon>Agaricomycotina</taxon>
        <taxon>Agaricomycetes</taxon>
        <taxon>Polyporales</taxon>
        <taxon>Gelatoporiaceae</taxon>
        <taxon>Gelatoporia</taxon>
    </lineage>
</organism>
<dbReference type="InterPro" id="IPR013632">
    <property type="entry name" value="Rad51_C"/>
</dbReference>
<dbReference type="GO" id="GO:0005657">
    <property type="term" value="C:replication fork"/>
    <property type="evidence" value="ECO:0007669"/>
    <property type="project" value="TreeGrafter"/>
</dbReference>
<dbReference type="Pfam" id="PF08423">
    <property type="entry name" value="Rad51"/>
    <property type="match status" value="1"/>
</dbReference>
<reference evidence="4 5" key="1">
    <citation type="journal article" date="2012" name="Proc. Natl. Acad. Sci. U.S.A.">
        <title>Comparative genomics of Ceriporiopsis subvermispora and Phanerochaete chrysosporium provide insight into selective ligninolysis.</title>
        <authorList>
            <person name="Fernandez-Fueyo E."/>
            <person name="Ruiz-Duenas F.J."/>
            <person name="Ferreira P."/>
            <person name="Floudas D."/>
            <person name="Hibbett D.S."/>
            <person name="Canessa P."/>
            <person name="Larrondo L.F."/>
            <person name="James T.Y."/>
            <person name="Seelenfreund D."/>
            <person name="Lobos S."/>
            <person name="Polanco R."/>
            <person name="Tello M."/>
            <person name="Honda Y."/>
            <person name="Watanabe T."/>
            <person name="Watanabe T."/>
            <person name="Ryu J.S."/>
            <person name="Kubicek C.P."/>
            <person name="Schmoll M."/>
            <person name="Gaskell J."/>
            <person name="Hammel K.E."/>
            <person name="St John F.J."/>
            <person name="Vanden Wymelenberg A."/>
            <person name="Sabat G."/>
            <person name="Splinter BonDurant S."/>
            <person name="Syed K."/>
            <person name="Yadav J.S."/>
            <person name="Doddapaneni H."/>
            <person name="Subramanian V."/>
            <person name="Lavin J.L."/>
            <person name="Oguiza J.A."/>
            <person name="Perez G."/>
            <person name="Pisabarro A.G."/>
            <person name="Ramirez L."/>
            <person name="Santoyo F."/>
            <person name="Master E."/>
            <person name="Coutinho P.M."/>
            <person name="Henrissat B."/>
            <person name="Lombard V."/>
            <person name="Magnuson J.K."/>
            <person name="Kuees U."/>
            <person name="Hori C."/>
            <person name="Igarashi K."/>
            <person name="Samejima M."/>
            <person name="Held B.W."/>
            <person name="Barry K.W."/>
            <person name="LaButti K.M."/>
            <person name="Lapidus A."/>
            <person name="Lindquist E.A."/>
            <person name="Lucas S.M."/>
            <person name="Riley R."/>
            <person name="Salamov A.A."/>
            <person name="Hoffmeister D."/>
            <person name="Schwenk D."/>
            <person name="Hadar Y."/>
            <person name="Yarden O."/>
            <person name="de Vries R.P."/>
            <person name="Wiebenga A."/>
            <person name="Stenlid J."/>
            <person name="Eastwood D."/>
            <person name="Grigoriev I.V."/>
            <person name="Berka R.M."/>
            <person name="Blanchette R.A."/>
            <person name="Kersten P."/>
            <person name="Martinez A.T."/>
            <person name="Vicuna R."/>
            <person name="Cullen D."/>
        </authorList>
    </citation>
    <scope>NUCLEOTIDE SEQUENCE [LARGE SCALE GENOMIC DNA]</scope>
    <source>
        <strain evidence="4 5">B</strain>
    </source>
</reference>
<dbReference type="GO" id="GO:0000724">
    <property type="term" value="P:double-strand break repair via homologous recombination"/>
    <property type="evidence" value="ECO:0007669"/>
    <property type="project" value="TreeGrafter"/>
</dbReference>
<dbReference type="InterPro" id="IPR027417">
    <property type="entry name" value="P-loop_NTPase"/>
</dbReference>
<comment type="subcellular location">
    <subcellularLocation>
        <location evidence="1">Nucleus</location>
    </subcellularLocation>
</comment>
<dbReference type="GO" id="GO:0042148">
    <property type="term" value="P:DNA strand invasion"/>
    <property type="evidence" value="ECO:0007669"/>
    <property type="project" value="TreeGrafter"/>
</dbReference>
<dbReference type="SUPFAM" id="SSF52540">
    <property type="entry name" value="P-loop containing nucleoside triphosphate hydrolases"/>
    <property type="match status" value="1"/>
</dbReference>
<accession>M2PDW2</accession>
<dbReference type="GO" id="GO:0033063">
    <property type="term" value="C:Rad51B-Rad51C-Rad51D-XRCC2 complex"/>
    <property type="evidence" value="ECO:0007669"/>
    <property type="project" value="TreeGrafter"/>
</dbReference>
<evidence type="ECO:0000256" key="1">
    <source>
        <dbReference type="ARBA" id="ARBA00004123"/>
    </source>
</evidence>
<dbReference type="GO" id="GO:0005524">
    <property type="term" value="F:ATP binding"/>
    <property type="evidence" value="ECO:0007669"/>
    <property type="project" value="InterPro"/>
</dbReference>
<evidence type="ECO:0000256" key="2">
    <source>
        <dbReference type="ARBA" id="ARBA00023242"/>
    </source>
</evidence>
<dbReference type="Gene3D" id="3.40.50.300">
    <property type="entry name" value="P-loop containing nucleotide triphosphate hydrolases"/>
    <property type="match status" value="1"/>
</dbReference>